<dbReference type="InterPro" id="IPR011055">
    <property type="entry name" value="Dup_hybrid_motif"/>
</dbReference>
<feature type="domain" description="M23ase beta-sheet core" evidence="3">
    <location>
        <begin position="165"/>
        <end position="259"/>
    </location>
</feature>
<keyword evidence="5" id="KW-1185">Reference proteome</keyword>
<dbReference type="AlphaFoldDB" id="A0A810PZD6"/>
<keyword evidence="2" id="KW-0812">Transmembrane</keyword>
<keyword evidence="2" id="KW-0472">Membrane</keyword>
<evidence type="ECO:0000313" key="5">
    <source>
        <dbReference type="Proteomes" id="UP000681343"/>
    </source>
</evidence>
<evidence type="ECO:0000313" key="4">
    <source>
        <dbReference type="EMBL" id="BCK78521.1"/>
    </source>
</evidence>
<feature type="transmembrane region" description="Helical" evidence="2">
    <location>
        <begin position="27"/>
        <end position="47"/>
    </location>
</feature>
<protein>
    <recommendedName>
        <fullName evidence="3">M23ase beta-sheet core domain-containing protein</fullName>
    </recommendedName>
</protein>
<gene>
    <name evidence="4" type="ORF">MM35RIKEN_07130</name>
</gene>
<evidence type="ECO:0000259" key="3">
    <source>
        <dbReference type="Pfam" id="PF01551"/>
    </source>
</evidence>
<feature type="region of interest" description="Disordered" evidence="1">
    <location>
        <begin position="1"/>
        <end position="22"/>
    </location>
</feature>
<dbReference type="PANTHER" id="PTHR21666">
    <property type="entry name" value="PEPTIDASE-RELATED"/>
    <property type="match status" value="1"/>
</dbReference>
<evidence type="ECO:0000256" key="1">
    <source>
        <dbReference type="SAM" id="MobiDB-lite"/>
    </source>
</evidence>
<dbReference type="Proteomes" id="UP000681343">
    <property type="component" value="Chromosome"/>
</dbReference>
<reference evidence="4" key="1">
    <citation type="submission" date="2020-09" db="EMBL/GenBank/DDBJ databases">
        <title>New species isolated from human feces.</title>
        <authorList>
            <person name="Kitahara M."/>
            <person name="Shigeno Y."/>
            <person name="Shime M."/>
            <person name="Matsumoto Y."/>
            <person name="Nakamura S."/>
            <person name="Motooka D."/>
            <person name="Fukuoka S."/>
            <person name="Nishikawa H."/>
            <person name="Benno Y."/>
        </authorList>
    </citation>
    <scope>NUCLEOTIDE SEQUENCE</scope>
    <source>
        <strain evidence="4">MM35</strain>
    </source>
</reference>
<dbReference type="GO" id="GO:0004222">
    <property type="term" value="F:metalloendopeptidase activity"/>
    <property type="evidence" value="ECO:0007669"/>
    <property type="project" value="TreeGrafter"/>
</dbReference>
<organism evidence="4 5">
    <name type="scientific">Vescimonas fastidiosa</name>
    <dbReference type="NCBI Taxonomy" id="2714353"/>
    <lineage>
        <taxon>Bacteria</taxon>
        <taxon>Bacillati</taxon>
        <taxon>Bacillota</taxon>
        <taxon>Clostridia</taxon>
        <taxon>Eubacteriales</taxon>
        <taxon>Oscillospiraceae</taxon>
        <taxon>Vescimonas</taxon>
    </lineage>
</organism>
<dbReference type="KEGG" id="vfa:MM35RIKEN_07130"/>
<accession>A0A810PZD6</accession>
<dbReference type="Pfam" id="PF01551">
    <property type="entry name" value="Peptidase_M23"/>
    <property type="match status" value="1"/>
</dbReference>
<dbReference type="CDD" id="cd12797">
    <property type="entry name" value="M23_peptidase"/>
    <property type="match status" value="1"/>
</dbReference>
<dbReference type="EMBL" id="AP023415">
    <property type="protein sequence ID" value="BCK78521.1"/>
    <property type="molecule type" value="Genomic_DNA"/>
</dbReference>
<dbReference type="PANTHER" id="PTHR21666:SF270">
    <property type="entry name" value="MUREIN HYDROLASE ACTIVATOR ENVC"/>
    <property type="match status" value="1"/>
</dbReference>
<evidence type="ECO:0000256" key="2">
    <source>
        <dbReference type="SAM" id="Phobius"/>
    </source>
</evidence>
<sequence>MTEYQNTRRQPARKTEKPMTRRERRRLLRLTVSGVLLVLVVAVKLLMPDVMGQYREKILHLMGENTDFVAAFSAVGRAFSGQGGIRDTLEDAYVAVFGEKEPQEAAAPAQTEAQIFSGVYGPENLPEEVKLEQQVLGFAYGAPLQGTVTSGFGYRIHPISQTDLFHYGVDLDAPEGSAIHAFARGTVAVVGQSSTLGNYVTVDHPGGFSTLYAHCRSVTASAGQTVRQGDLLAEVGQTGSATGPHLHFELHRGREYINPIYYVA</sequence>
<dbReference type="InterPro" id="IPR050570">
    <property type="entry name" value="Cell_wall_metabolism_enzyme"/>
</dbReference>
<dbReference type="SUPFAM" id="SSF51261">
    <property type="entry name" value="Duplicated hybrid motif"/>
    <property type="match status" value="1"/>
</dbReference>
<dbReference type="Gene3D" id="2.70.70.10">
    <property type="entry name" value="Glucose Permease (Domain IIA)"/>
    <property type="match status" value="1"/>
</dbReference>
<proteinExistence type="predicted"/>
<name>A0A810PZD6_9FIRM</name>
<dbReference type="InterPro" id="IPR016047">
    <property type="entry name" value="M23ase_b-sheet_dom"/>
</dbReference>
<keyword evidence="2" id="KW-1133">Transmembrane helix</keyword>